<evidence type="ECO:0000313" key="2">
    <source>
        <dbReference type="EMBL" id="ORY78891.1"/>
    </source>
</evidence>
<evidence type="ECO:0000313" key="3">
    <source>
        <dbReference type="Proteomes" id="UP000193467"/>
    </source>
</evidence>
<comment type="caution">
    <text evidence="2">The sequence shown here is derived from an EMBL/GenBank/DDBJ whole genome shotgun (WGS) entry which is preliminary data.</text>
</comment>
<proteinExistence type="predicted"/>
<reference evidence="2 3" key="1">
    <citation type="submission" date="2016-07" db="EMBL/GenBank/DDBJ databases">
        <title>Pervasive Adenine N6-methylation of Active Genes in Fungi.</title>
        <authorList>
            <consortium name="DOE Joint Genome Institute"/>
            <person name="Mondo S.J."/>
            <person name="Dannebaum R.O."/>
            <person name="Kuo R.C."/>
            <person name="Labutti K."/>
            <person name="Haridas S."/>
            <person name="Kuo A."/>
            <person name="Salamov A."/>
            <person name="Ahrendt S.R."/>
            <person name="Lipzen A."/>
            <person name="Sullivan W."/>
            <person name="Andreopoulos W.B."/>
            <person name="Clum A."/>
            <person name="Lindquist E."/>
            <person name="Daum C."/>
            <person name="Ramamoorthy G.K."/>
            <person name="Gryganskyi A."/>
            <person name="Culley D."/>
            <person name="Magnuson J.K."/>
            <person name="James T.Y."/>
            <person name="O'Malley M.A."/>
            <person name="Stajich J.E."/>
            <person name="Spatafora J.W."/>
            <person name="Visel A."/>
            <person name="Grigoriev I.V."/>
        </authorList>
    </citation>
    <scope>NUCLEOTIDE SEQUENCE [LARGE SCALE GENOMIC DNA]</scope>
    <source>
        <strain evidence="2 3">62-1032</strain>
    </source>
</reference>
<dbReference type="Proteomes" id="UP000193467">
    <property type="component" value="Unassembled WGS sequence"/>
</dbReference>
<protein>
    <submittedName>
        <fullName evidence="2">Uncharacterized protein</fullName>
    </submittedName>
</protein>
<gene>
    <name evidence="2" type="ORF">BCR35DRAFT_304916</name>
</gene>
<feature type="non-terminal residue" evidence="2">
    <location>
        <position position="1"/>
    </location>
</feature>
<dbReference type="InParanoid" id="A0A1Y2F4U9"/>
<keyword evidence="1" id="KW-0812">Transmembrane</keyword>
<dbReference type="AlphaFoldDB" id="A0A1Y2F4U9"/>
<feature type="non-terminal residue" evidence="2">
    <location>
        <position position="145"/>
    </location>
</feature>
<accession>A0A1Y2F4U9</accession>
<feature type="transmembrane region" description="Helical" evidence="1">
    <location>
        <begin position="15"/>
        <end position="37"/>
    </location>
</feature>
<name>A0A1Y2F4U9_9BASI</name>
<keyword evidence="3" id="KW-1185">Reference proteome</keyword>
<evidence type="ECO:0000256" key="1">
    <source>
        <dbReference type="SAM" id="Phobius"/>
    </source>
</evidence>
<keyword evidence="1" id="KW-1133">Transmembrane helix</keyword>
<dbReference type="EMBL" id="MCGR01000028">
    <property type="protein sequence ID" value="ORY78891.1"/>
    <property type="molecule type" value="Genomic_DNA"/>
</dbReference>
<organism evidence="2 3">
    <name type="scientific">Leucosporidium creatinivorum</name>
    <dbReference type="NCBI Taxonomy" id="106004"/>
    <lineage>
        <taxon>Eukaryota</taxon>
        <taxon>Fungi</taxon>
        <taxon>Dikarya</taxon>
        <taxon>Basidiomycota</taxon>
        <taxon>Pucciniomycotina</taxon>
        <taxon>Microbotryomycetes</taxon>
        <taxon>Leucosporidiales</taxon>
        <taxon>Leucosporidium</taxon>
    </lineage>
</organism>
<sequence>IIVIVLAEGGGLEHVLVLGLNLVEVLVVFIGLLELVLVDGLDLGELWGRGERKSERGEEEGRKKSERKIHLDVLAIAIPALGETDIVTLMGDRQEEAVSDRMSEMRERRAHVVVVLLENDGFQRVLVLGFNLVEVGVVLGSIVDL</sequence>
<keyword evidence="1" id="KW-0472">Membrane</keyword>